<accession>A0A8C5I7R5</accession>
<feature type="compositionally biased region" description="Basic residues" evidence="1">
    <location>
        <begin position="119"/>
        <end position="130"/>
    </location>
</feature>
<dbReference type="OMA" id="SWGFLAC"/>
<feature type="region of interest" description="Disordered" evidence="1">
    <location>
        <begin position="107"/>
        <end position="224"/>
    </location>
</feature>
<dbReference type="Gene3D" id="2.60.40.10">
    <property type="entry name" value="Immunoglobulins"/>
    <property type="match status" value="1"/>
</dbReference>
<name>A0A8C5I7R5_JUNHY</name>
<protein>
    <submittedName>
        <fullName evidence="2">Uncharacterized protein</fullName>
    </submittedName>
</protein>
<evidence type="ECO:0000313" key="3">
    <source>
        <dbReference type="Proteomes" id="UP000694408"/>
    </source>
</evidence>
<evidence type="ECO:0000256" key="1">
    <source>
        <dbReference type="SAM" id="MobiDB-lite"/>
    </source>
</evidence>
<proteinExistence type="predicted"/>
<dbReference type="Ensembl" id="ENSJHYT00000000197.1">
    <property type="protein sequence ID" value="ENSJHYP00000000132.1"/>
    <property type="gene ID" value="ENSJHYG00000000155.1"/>
</dbReference>
<feature type="compositionally biased region" description="Basic and acidic residues" evidence="1">
    <location>
        <begin position="107"/>
        <end position="118"/>
    </location>
</feature>
<dbReference type="Proteomes" id="UP000694408">
    <property type="component" value="Unplaced"/>
</dbReference>
<organism evidence="2 3">
    <name type="scientific">Junco hyemalis</name>
    <name type="common">Dark-eyed junco</name>
    <dbReference type="NCBI Taxonomy" id="40217"/>
    <lineage>
        <taxon>Eukaryota</taxon>
        <taxon>Metazoa</taxon>
        <taxon>Chordata</taxon>
        <taxon>Craniata</taxon>
        <taxon>Vertebrata</taxon>
        <taxon>Euteleostomi</taxon>
        <taxon>Archelosauria</taxon>
        <taxon>Archosauria</taxon>
        <taxon>Dinosauria</taxon>
        <taxon>Saurischia</taxon>
        <taxon>Theropoda</taxon>
        <taxon>Coelurosauria</taxon>
        <taxon>Aves</taxon>
        <taxon>Neognathae</taxon>
        <taxon>Neoaves</taxon>
        <taxon>Telluraves</taxon>
        <taxon>Australaves</taxon>
        <taxon>Passeriformes</taxon>
        <taxon>Passerellidae</taxon>
        <taxon>Junco</taxon>
    </lineage>
</organism>
<dbReference type="AlphaFoldDB" id="A0A8C5I7R5"/>
<feature type="compositionally biased region" description="Basic and acidic residues" evidence="1">
    <location>
        <begin position="198"/>
        <end position="224"/>
    </location>
</feature>
<dbReference type="InterPro" id="IPR013783">
    <property type="entry name" value="Ig-like_fold"/>
</dbReference>
<reference evidence="2" key="2">
    <citation type="submission" date="2025-09" db="UniProtKB">
        <authorList>
            <consortium name="Ensembl"/>
        </authorList>
    </citation>
    <scope>IDENTIFICATION</scope>
</reference>
<sequence>MEVMAPPIINALNGSSVKLSCTFNSCYKVENKQFSLNWTYQECSNCSEELVSLAGDVLGAWEQLRGCSWGFLACREGVPGWEMTMGCCLTLCPHGCPVPAVPHQDHEQAAGSLREPRGVHRQPRQVRRVLHPQERAAGGRGHLQLLRAEPPGPAPGPRQDQPEGAHPRAPQARLDSGRDRGRLRGRLPGRGDPGADGGEMRAPEKAAEAQHGRPEDGGGREDGW</sequence>
<evidence type="ECO:0000313" key="2">
    <source>
        <dbReference type="Ensembl" id="ENSJHYP00000000132.1"/>
    </source>
</evidence>
<keyword evidence="3" id="KW-1185">Reference proteome</keyword>
<reference evidence="2" key="1">
    <citation type="submission" date="2025-08" db="UniProtKB">
        <authorList>
            <consortium name="Ensembl"/>
        </authorList>
    </citation>
    <scope>IDENTIFICATION</scope>
</reference>